<keyword evidence="2" id="KW-1133">Transmembrane helix</keyword>
<keyword evidence="2" id="KW-0472">Membrane</keyword>
<organism evidence="3 4">
    <name type="scientific">Streptomyces melanogenes</name>
    <dbReference type="NCBI Taxonomy" id="67326"/>
    <lineage>
        <taxon>Bacteria</taxon>
        <taxon>Bacillati</taxon>
        <taxon>Actinomycetota</taxon>
        <taxon>Actinomycetes</taxon>
        <taxon>Kitasatosporales</taxon>
        <taxon>Streptomycetaceae</taxon>
        <taxon>Streptomyces</taxon>
    </lineage>
</organism>
<dbReference type="RefSeq" id="WP_329404846.1">
    <property type="nucleotide sequence ID" value="NZ_CP109020.1"/>
</dbReference>
<reference evidence="3" key="1">
    <citation type="submission" date="2022-10" db="EMBL/GenBank/DDBJ databases">
        <title>The complete genomes of actinobacterial strains from the NBC collection.</title>
        <authorList>
            <person name="Joergensen T.S."/>
            <person name="Alvarez Arevalo M."/>
            <person name="Sterndorff E.B."/>
            <person name="Faurdal D."/>
            <person name="Vuksanovic O."/>
            <person name="Mourched A.-S."/>
            <person name="Charusanti P."/>
            <person name="Shaw S."/>
            <person name="Blin K."/>
            <person name="Weber T."/>
        </authorList>
    </citation>
    <scope>NUCLEOTIDE SEQUENCE</scope>
    <source>
        <strain evidence="3">NBC_00668</strain>
        <plasmid evidence="3">unnamed1</plasmid>
    </source>
</reference>
<dbReference type="Proteomes" id="UP001432060">
    <property type="component" value="Plasmid unnamed1"/>
</dbReference>
<evidence type="ECO:0000313" key="4">
    <source>
        <dbReference type="Proteomes" id="UP001432060"/>
    </source>
</evidence>
<keyword evidence="4" id="KW-1185">Reference proteome</keyword>
<evidence type="ECO:0000313" key="3">
    <source>
        <dbReference type="EMBL" id="WUT87865.1"/>
    </source>
</evidence>
<geneLocation type="plasmid" evidence="3 4">
    <name>unnamed1</name>
</geneLocation>
<gene>
    <name evidence="3" type="ORF">OG515_36985</name>
</gene>
<feature type="transmembrane region" description="Helical" evidence="2">
    <location>
        <begin position="72"/>
        <end position="94"/>
    </location>
</feature>
<feature type="region of interest" description="Disordered" evidence="1">
    <location>
        <begin position="28"/>
        <end position="62"/>
    </location>
</feature>
<name>A0ABZ1XW53_9ACTN</name>
<evidence type="ECO:0000256" key="2">
    <source>
        <dbReference type="SAM" id="Phobius"/>
    </source>
</evidence>
<sequence length="104" mass="10397">MLLILLAATAPAQPAGPTRVVAAAVRPAPPDAPATAPARPDTPTAVPARPDTPTIAPAQQPPGLSWNALLRAGLPGFLASLGSGTVLAVSAWCVKKVVARRGEP</sequence>
<feature type="compositionally biased region" description="Low complexity" evidence="1">
    <location>
        <begin position="33"/>
        <end position="54"/>
    </location>
</feature>
<protein>
    <submittedName>
        <fullName evidence="3">Uncharacterized protein</fullName>
    </submittedName>
</protein>
<keyword evidence="3" id="KW-0614">Plasmid</keyword>
<accession>A0ABZ1XW53</accession>
<proteinExistence type="predicted"/>
<dbReference type="EMBL" id="CP109020">
    <property type="protein sequence ID" value="WUT87865.1"/>
    <property type="molecule type" value="Genomic_DNA"/>
</dbReference>
<keyword evidence="2" id="KW-0812">Transmembrane</keyword>
<evidence type="ECO:0000256" key="1">
    <source>
        <dbReference type="SAM" id="MobiDB-lite"/>
    </source>
</evidence>